<dbReference type="PANTHER" id="PTHR30537">
    <property type="entry name" value="HTH-TYPE TRANSCRIPTIONAL REGULATOR"/>
    <property type="match status" value="1"/>
</dbReference>
<dbReference type="GO" id="GO:0006351">
    <property type="term" value="P:DNA-templated transcription"/>
    <property type="evidence" value="ECO:0007669"/>
    <property type="project" value="TreeGrafter"/>
</dbReference>
<feature type="domain" description="HTH lysR-type" evidence="5">
    <location>
        <begin position="1"/>
        <end position="65"/>
    </location>
</feature>
<keyword evidence="2" id="KW-0805">Transcription regulation</keyword>
<dbReference type="Pfam" id="PF00126">
    <property type="entry name" value="HTH_1"/>
    <property type="match status" value="1"/>
</dbReference>
<protein>
    <submittedName>
        <fullName evidence="6">Bacterial regulatory protein, LysR</fullName>
    </submittedName>
</protein>
<dbReference type="RefSeq" id="WP_022612676.1">
    <property type="nucleotide sequence ID" value="NZ_LK391965.1"/>
</dbReference>
<dbReference type="PANTHER" id="PTHR30537:SF74">
    <property type="entry name" value="HTH-TYPE TRANSCRIPTIONAL REGULATOR TRPI"/>
    <property type="match status" value="1"/>
</dbReference>
<keyword evidence="3" id="KW-0238">DNA-binding</keyword>
<dbReference type="SUPFAM" id="SSF53850">
    <property type="entry name" value="Periplasmic binding protein-like II"/>
    <property type="match status" value="1"/>
</dbReference>
<sequence>MNRLAHLNGIRAFEATARHLSFSQAANELNVTPAAVGQQVKQLEEWLGVQLFIRSNSGQSRLKLTEEAKLAYPDIQQGFSSILSGLGKLNSDIFDNTLRVAVSPSIGSKWLMPRIADFQAQFPEYDLRVETHIKPVDYTSEGIDVGIRYGRGEWENVQSDKLMDEAIFPVCSPEFAAQHNLSSSTSIDWSALPLLHDLSVPDSQEYPSWQEWFTRSNIPSTTSTRGLKVNSFSEVIEAAIRGQGLALGREALVMKDLEEGKLIRPFGDASYCSSYSYYVVSPIKQCNKAKAKDFHAWLITQI</sequence>
<evidence type="ECO:0000256" key="4">
    <source>
        <dbReference type="ARBA" id="ARBA00023163"/>
    </source>
</evidence>
<dbReference type="GO" id="GO:0043565">
    <property type="term" value="F:sequence-specific DNA binding"/>
    <property type="evidence" value="ECO:0007669"/>
    <property type="project" value="TreeGrafter"/>
</dbReference>
<reference evidence="6 7" key="1">
    <citation type="journal article" date="2013" name="ISME J.">
        <title>Comparative genomics of pathogenic lineages of Vibrio nigripulchritudo identifies virulence-associated traits.</title>
        <authorList>
            <person name="Goudenege D."/>
            <person name="Labreuche Y."/>
            <person name="Krin E."/>
            <person name="Ansquer D."/>
            <person name="Mangenot S."/>
            <person name="Calteau A."/>
            <person name="Medigue C."/>
            <person name="Mazel D."/>
            <person name="Polz M.F."/>
            <person name="Le Roux F."/>
        </authorList>
    </citation>
    <scope>NUCLEOTIDE SEQUENCE [LARGE SCALE GENOMIC DNA]</scope>
    <source>
        <strain evidence="6 7">SOn1</strain>
    </source>
</reference>
<dbReference type="Proteomes" id="UP000018211">
    <property type="component" value="Unassembled WGS sequence"/>
</dbReference>
<dbReference type="EMBL" id="CAOF01000137">
    <property type="protein sequence ID" value="CCO48077.1"/>
    <property type="molecule type" value="Genomic_DNA"/>
</dbReference>
<accession>A0AAV2VTR4</accession>
<evidence type="ECO:0000259" key="5">
    <source>
        <dbReference type="PROSITE" id="PS50931"/>
    </source>
</evidence>
<evidence type="ECO:0000256" key="2">
    <source>
        <dbReference type="ARBA" id="ARBA00023015"/>
    </source>
</evidence>
<dbReference type="GO" id="GO:0003700">
    <property type="term" value="F:DNA-binding transcription factor activity"/>
    <property type="evidence" value="ECO:0007669"/>
    <property type="project" value="InterPro"/>
</dbReference>
<comment type="caution">
    <text evidence="6">The sequence shown here is derived from an EMBL/GenBank/DDBJ whole genome shotgun (WGS) entry which is preliminary data.</text>
</comment>
<dbReference type="InterPro" id="IPR036390">
    <property type="entry name" value="WH_DNA-bd_sf"/>
</dbReference>
<keyword evidence="4" id="KW-0804">Transcription</keyword>
<dbReference type="Gene3D" id="3.40.190.10">
    <property type="entry name" value="Periplasmic binding protein-like II"/>
    <property type="match status" value="2"/>
</dbReference>
<dbReference type="InterPro" id="IPR005119">
    <property type="entry name" value="LysR_subst-bd"/>
</dbReference>
<evidence type="ECO:0000313" key="7">
    <source>
        <dbReference type="Proteomes" id="UP000018211"/>
    </source>
</evidence>
<gene>
    <name evidence="6" type="ORF">VIBNISOn1_450040</name>
</gene>
<dbReference type="Gene3D" id="1.10.10.10">
    <property type="entry name" value="Winged helix-like DNA-binding domain superfamily/Winged helix DNA-binding domain"/>
    <property type="match status" value="1"/>
</dbReference>
<evidence type="ECO:0000256" key="1">
    <source>
        <dbReference type="ARBA" id="ARBA00009437"/>
    </source>
</evidence>
<comment type="similarity">
    <text evidence="1">Belongs to the LysR transcriptional regulatory family.</text>
</comment>
<dbReference type="InterPro" id="IPR058163">
    <property type="entry name" value="LysR-type_TF_proteobact-type"/>
</dbReference>
<dbReference type="PROSITE" id="PS50931">
    <property type="entry name" value="HTH_LYSR"/>
    <property type="match status" value="1"/>
</dbReference>
<dbReference type="CDD" id="cd08432">
    <property type="entry name" value="PBP2_GcdR_TrpI_HvrB_AmpR_like"/>
    <property type="match status" value="1"/>
</dbReference>
<name>A0AAV2VTR4_9VIBR</name>
<evidence type="ECO:0000313" key="6">
    <source>
        <dbReference type="EMBL" id="CCO48077.1"/>
    </source>
</evidence>
<dbReference type="SUPFAM" id="SSF46785">
    <property type="entry name" value="Winged helix' DNA-binding domain"/>
    <property type="match status" value="1"/>
</dbReference>
<dbReference type="AlphaFoldDB" id="A0AAV2VTR4"/>
<dbReference type="PRINTS" id="PR00039">
    <property type="entry name" value="HTHLYSR"/>
</dbReference>
<dbReference type="InterPro" id="IPR036388">
    <property type="entry name" value="WH-like_DNA-bd_sf"/>
</dbReference>
<organism evidence="6 7">
    <name type="scientific">Vibrio nigripulchritudo SOn1</name>
    <dbReference type="NCBI Taxonomy" id="1238450"/>
    <lineage>
        <taxon>Bacteria</taxon>
        <taxon>Pseudomonadati</taxon>
        <taxon>Pseudomonadota</taxon>
        <taxon>Gammaproteobacteria</taxon>
        <taxon>Vibrionales</taxon>
        <taxon>Vibrionaceae</taxon>
        <taxon>Vibrio</taxon>
    </lineage>
</organism>
<dbReference type="InterPro" id="IPR000847">
    <property type="entry name" value="LysR_HTH_N"/>
</dbReference>
<proteinExistence type="inferred from homology"/>
<dbReference type="Pfam" id="PF03466">
    <property type="entry name" value="LysR_substrate"/>
    <property type="match status" value="1"/>
</dbReference>
<evidence type="ECO:0000256" key="3">
    <source>
        <dbReference type="ARBA" id="ARBA00023125"/>
    </source>
</evidence>